<protein>
    <submittedName>
        <fullName evidence="1">Uncharacterized protein</fullName>
    </submittedName>
</protein>
<sequence>EEKQVMKATLLECECEPGAAAMHPSEPALLPRAAMAWWVWSGGTGTQKIPNSLQTMLMEFSSDTGLRK</sequence>
<accession>A0ABQ9UMJ0</accession>
<dbReference type="Proteomes" id="UP001266305">
    <property type="component" value="Unassembled WGS sequence"/>
</dbReference>
<reference evidence="1 2" key="1">
    <citation type="submission" date="2023-05" db="EMBL/GenBank/DDBJ databases">
        <title>B98-5 Cell Line De Novo Hybrid Assembly: An Optical Mapping Approach.</title>
        <authorList>
            <person name="Kananen K."/>
            <person name="Auerbach J.A."/>
            <person name="Kautto E."/>
            <person name="Blachly J.S."/>
        </authorList>
    </citation>
    <scope>NUCLEOTIDE SEQUENCE [LARGE SCALE GENOMIC DNA]</scope>
    <source>
        <strain evidence="1">B95-8</strain>
        <tissue evidence="1">Cell line</tissue>
    </source>
</reference>
<dbReference type="EMBL" id="JASSZA010000011">
    <property type="protein sequence ID" value="KAK2098025.1"/>
    <property type="molecule type" value="Genomic_DNA"/>
</dbReference>
<proteinExistence type="predicted"/>
<name>A0ABQ9UMJ0_SAGOE</name>
<feature type="non-terminal residue" evidence="1">
    <location>
        <position position="1"/>
    </location>
</feature>
<gene>
    <name evidence="1" type="ORF">P7K49_023476</name>
</gene>
<evidence type="ECO:0000313" key="2">
    <source>
        <dbReference type="Proteomes" id="UP001266305"/>
    </source>
</evidence>
<evidence type="ECO:0000313" key="1">
    <source>
        <dbReference type="EMBL" id="KAK2098025.1"/>
    </source>
</evidence>
<organism evidence="1 2">
    <name type="scientific">Saguinus oedipus</name>
    <name type="common">Cotton-top tamarin</name>
    <name type="synonym">Oedipomidas oedipus</name>
    <dbReference type="NCBI Taxonomy" id="9490"/>
    <lineage>
        <taxon>Eukaryota</taxon>
        <taxon>Metazoa</taxon>
        <taxon>Chordata</taxon>
        <taxon>Craniata</taxon>
        <taxon>Vertebrata</taxon>
        <taxon>Euteleostomi</taxon>
        <taxon>Mammalia</taxon>
        <taxon>Eutheria</taxon>
        <taxon>Euarchontoglires</taxon>
        <taxon>Primates</taxon>
        <taxon>Haplorrhini</taxon>
        <taxon>Platyrrhini</taxon>
        <taxon>Cebidae</taxon>
        <taxon>Callitrichinae</taxon>
        <taxon>Saguinus</taxon>
    </lineage>
</organism>
<keyword evidence="2" id="KW-1185">Reference proteome</keyword>
<comment type="caution">
    <text evidence="1">The sequence shown here is derived from an EMBL/GenBank/DDBJ whole genome shotgun (WGS) entry which is preliminary data.</text>
</comment>